<dbReference type="Gene3D" id="3.40.50.410">
    <property type="entry name" value="von Willebrand factor, type A domain"/>
    <property type="match status" value="1"/>
</dbReference>
<dbReference type="EMBL" id="AFYH01068976">
    <property type="status" value="NOT_ANNOTATED_CDS"/>
    <property type="molecule type" value="Genomic_DNA"/>
</dbReference>
<dbReference type="PANTHER" id="PTHR46785">
    <property type="entry name" value="VON WILLEBRAND FACTOR A DOMAIN-CONTAINING PROTEIN 3B"/>
    <property type="match status" value="1"/>
</dbReference>
<dbReference type="EMBL" id="AFYH01068980">
    <property type="status" value="NOT_ANNOTATED_CDS"/>
    <property type="molecule type" value="Genomic_DNA"/>
</dbReference>
<dbReference type="EMBL" id="AFYH01068981">
    <property type="status" value="NOT_ANNOTATED_CDS"/>
    <property type="molecule type" value="Genomic_DNA"/>
</dbReference>
<dbReference type="EMBL" id="AFYH01068975">
    <property type="status" value="NOT_ANNOTATED_CDS"/>
    <property type="molecule type" value="Genomic_DNA"/>
</dbReference>
<dbReference type="SMART" id="SM00327">
    <property type="entry name" value="VWA"/>
    <property type="match status" value="1"/>
</dbReference>
<dbReference type="eggNOG" id="ENOG502QV6D">
    <property type="taxonomic scope" value="Eukaryota"/>
</dbReference>
<name>H3AU06_LATCH</name>
<dbReference type="Proteomes" id="UP000008672">
    <property type="component" value="Unassembled WGS sequence"/>
</dbReference>
<dbReference type="CDD" id="cd00198">
    <property type="entry name" value="vWFA"/>
    <property type="match status" value="1"/>
</dbReference>
<evidence type="ECO:0000313" key="3">
    <source>
        <dbReference type="Ensembl" id="ENSLACP00000013127.1"/>
    </source>
</evidence>
<dbReference type="STRING" id="7897.ENSLACP00000013127"/>
<evidence type="ECO:0000256" key="1">
    <source>
        <dbReference type="SAM" id="MobiDB-lite"/>
    </source>
</evidence>
<dbReference type="Pfam" id="PF13768">
    <property type="entry name" value="VWA_3"/>
    <property type="match status" value="2"/>
</dbReference>
<reference evidence="3" key="3">
    <citation type="submission" date="2025-09" db="UniProtKB">
        <authorList>
            <consortium name="Ensembl"/>
        </authorList>
    </citation>
    <scope>IDENTIFICATION</scope>
</reference>
<sequence>MPNSHDFRKSDQDQMKGKKVSLSETQFELDVQTLISSTKWLQHHGLMRNRLTLSQILSQIGFKHREDYVYSLGKPVSSRYAEGLFPQYMKNGNIYNVTVNREKLLQFADSLTRAIKLYKQRLEWLTSGSQQIFGIIQEHCIAIVLDFGIMPEAQFNLCRDAICMVLREQVSQVAKFNLIRAAKDMAMWQEKAVHVTKHTIESAIDWTWTLEHMSSTSKSSTVEAILQAMSDKTIEAVYFFAAGDVPESMKELLCKKLSNSPCPIHTVSFNAKEEGTITFLKKIAHLTAGRFHAFAETTDQNEWNRSITIAGSTESLAPQIPRKLKGGLPPGTGVREDVFLIWREMEEARNTLAQIEALSVDVPLPSSGARNEKTKQNCSVPVKKKKEDSWISEEWLQIHGLKARKLTLYDALADCAFRHSDGVVDVKAKPADENLQTDADKKNKLVNAKYCDRFAHTQWKDGSIVHVYITTEKCRVYEERMKTALEHMERRVAWLQQGSRELFGTILEDQVYVLVDTSQSMKDRLPLVKERIFQLMQEQLRHKSKFNFVKFGSRAVAWRDTLAEVNESNLENAWFWVKGLQVGGSTNTLAALRLALADAGTQAVYLLTDGRPDQKQPPKTILAQVQLREPVLVHTISFNCDDIEANKFLHELSKETGGRFHCYGTDGKESDGPQPFVSEDIYLLKKEIEQGRKDLEKVQRLHAECIMLDWYHNGGKDPISRKKKKLRTHPAAPEVPARPQSALDWTPASHRSHRDRQHTIFNLINPKQHYRKKKLHAAHTKSSLLRTLNNSMKPNEDTEKTAALTSFNHIKPSLESLERSVALAMVCLNNTSCCDLTPMGRLNYCCSSLDISSARWLKTHGLVARRLTIMDALAPTAVPQTAKYVPILDKHVVSKVFDKVLPLAHVSNSVKRITLINPQAVNLDSYKEKLERVMKSYERRRLNLVAWRALTQEERDKFGSEEPISFMEHKEGLLQALDRLGWPIPPEDVTLLEDEIQTGKTYLQQASDLQEATKQ</sequence>
<dbReference type="InParanoid" id="H3AU06"/>
<evidence type="ECO:0000313" key="4">
    <source>
        <dbReference type="Proteomes" id="UP000008672"/>
    </source>
</evidence>
<dbReference type="InterPro" id="IPR036465">
    <property type="entry name" value="vWFA_dom_sf"/>
</dbReference>
<dbReference type="EMBL" id="AFYH01068979">
    <property type="status" value="NOT_ANNOTATED_CDS"/>
    <property type="molecule type" value="Genomic_DNA"/>
</dbReference>
<accession>H3AU06</accession>
<reference evidence="4" key="1">
    <citation type="submission" date="2011-08" db="EMBL/GenBank/DDBJ databases">
        <title>The draft genome of Latimeria chalumnae.</title>
        <authorList>
            <person name="Di Palma F."/>
            <person name="Alfoldi J."/>
            <person name="Johnson J."/>
            <person name="Berlin A."/>
            <person name="Gnerre S."/>
            <person name="Jaffe D."/>
            <person name="MacCallum I."/>
            <person name="Young S."/>
            <person name="Walker B.J."/>
            <person name="Lander E."/>
            <person name="Lindblad-Toh K."/>
        </authorList>
    </citation>
    <scope>NUCLEOTIDE SEQUENCE [LARGE SCALE GENOMIC DNA]</scope>
    <source>
        <strain evidence="4">Wild caught</strain>
    </source>
</reference>
<dbReference type="OMA" id="VIMDWWY"/>
<organism evidence="3 4">
    <name type="scientific">Latimeria chalumnae</name>
    <name type="common">Coelacanth</name>
    <dbReference type="NCBI Taxonomy" id="7897"/>
    <lineage>
        <taxon>Eukaryota</taxon>
        <taxon>Metazoa</taxon>
        <taxon>Chordata</taxon>
        <taxon>Craniata</taxon>
        <taxon>Vertebrata</taxon>
        <taxon>Euteleostomi</taxon>
        <taxon>Coelacanthiformes</taxon>
        <taxon>Coelacanthidae</taxon>
        <taxon>Latimeria</taxon>
    </lineage>
</organism>
<dbReference type="PROSITE" id="PS50234">
    <property type="entry name" value="VWFA"/>
    <property type="match status" value="1"/>
</dbReference>
<evidence type="ECO:0000259" key="2">
    <source>
        <dbReference type="PROSITE" id="PS50234"/>
    </source>
</evidence>
<proteinExistence type="predicted"/>
<protein>
    <submittedName>
        <fullName evidence="3">von Willebrand factor A domain containing 3B</fullName>
    </submittedName>
</protein>
<dbReference type="EMBL" id="AFYH01068978">
    <property type="status" value="NOT_ANNOTATED_CDS"/>
    <property type="molecule type" value="Genomic_DNA"/>
</dbReference>
<dbReference type="EMBL" id="AFYH01068974">
    <property type="status" value="NOT_ANNOTATED_CDS"/>
    <property type="molecule type" value="Genomic_DNA"/>
</dbReference>
<gene>
    <name evidence="3" type="primary">VWA3B</name>
</gene>
<dbReference type="EMBL" id="AFYH01068977">
    <property type="status" value="NOT_ANNOTATED_CDS"/>
    <property type="molecule type" value="Genomic_DNA"/>
</dbReference>
<dbReference type="Ensembl" id="ENSLACT00000013223.1">
    <property type="protein sequence ID" value="ENSLACP00000013127.1"/>
    <property type="gene ID" value="ENSLACG00000011560.1"/>
</dbReference>
<dbReference type="GeneTree" id="ENSGT00940000157237"/>
<dbReference type="AlphaFoldDB" id="H3AU06"/>
<keyword evidence="4" id="KW-1185">Reference proteome</keyword>
<reference evidence="3" key="2">
    <citation type="submission" date="2025-08" db="UniProtKB">
        <authorList>
            <consortium name="Ensembl"/>
        </authorList>
    </citation>
    <scope>IDENTIFICATION</scope>
</reference>
<dbReference type="InterPro" id="IPR002035">
    <property type="entry name" value="VWF_A"/>
</dbReference>
<dbReference type="PANTHER" id="PTHR46785:SF1">
    <property type="entry name" value="VON WILLEBRAND FACTOR A DOMAIN-CONTAINING PROTEIN 3B"/>
    <property type="match status" value="1"/>
</dbReference>
<dbReference type="SUPFAM" id="SSF53300">
    <property type="entry name" value="vWA-like"/>
    <property type="match status" value="1"/>
</dbReference>
<dbReference type="FunCoup" id="H3AU06">
    <property type="interactions" value="999"/>
</dbReference>
<dbReference type="HOGENOM" id="CLU_008285_0_0_1"/>
<feature type="domain" description="VWFA" evidence="2">
    <location>
        <begin position="510"/>
        <end position="688"/>
    </location>
</feature>
<feature type="region of interest" description="Disordered" evidence="1">
    <location>
        <begin position="731"/>
        <end position="751"/>
    </location>
</feature>